<accession>A0A8H7VJ19</accession>
<keyword evidence="2" id="KW-0624">Polysaccharide degradation</keyword>
<dbReference type="Pfam" id="PF01670">
    <property type="entry name" value="Glyco_hydro_12"/>
    <property type="match status" value="1"/>
</dbReference>
<protein>
    <recommendedName>
        <fullName evidence="6">Endoglucanase</fullName>
    </recommendedName>
</protein>
<evidence type="ECO:0000256" key="3">
    <source>
        <dbReference type="SAM" id="SignalP"/>
    </source>
</evidence>
<evidence type="ECO:0000256" key="2">
    <source>
        <dbReference type="RuleBase" id="RU361163"/>
    </source>
</evidence>
<evidence type="ECO:0000313" key="4">
    <source>
        <dbReference type="EMBL" id="KAG2218288.1"/>
    </source>
</evidence>
<organism evidence="4 5">
    <name type="scientific">Circinella minor</name>
    <dbReference type="NCBI Taxonomy" id="1195481"/>
    <lineage>
        <taxon>Eukaryota</taxon>
        <taxon>Fungi</taxon>
        <taxon>Fungi incertae sedis</taxon>
        <taxon>Mucoromycota</taxon>
        <taxon>Mucoromycotina</taxon>
        <taxon>Mucoromycetes</taxon>
        <taxon>Mucorales</taxon>
        <taxon>Lichtheimiaceae</taxon>
        <taxon>Circinella</taxon>
    </lineage>
</organism>
<feature type="chain" id="PRO_5034031317" description="Endoglucanase" evidence="3">
    <location>
        <begin position="23"/>
        <end position="245"/>
    </location>
</feature>
<dbReference type="InterPro" id="IPR002594">
    <property type="entry name" value="GH12"/>
</dbReference>
<evidence type="ECO:0000313" key="5">
    <source>
        <dbReference type="Proteomes" id="UP000646827"/>
    </source>
</evidence>
<keyword evidence="2" id="KW-0119">Carbohydrate metabolism</keyword>
<dbReference type="EMBL" id="JAEPRB010000239">
    <property type="protein sequence ID" value="KAG2218288.1"/>
    <property type="molecule type" value="Genomic_DNA"/>
</dbReference>
<dbReference type="GO" id="GO:0000272">
    <property type="term" value="P:polysaccharide catabolic process"/>
    <property type="evidence" value="ECO:0007669"/>
    <property type="project" value="UniProtKB-KW"/>
</dbReference>
<sequence length="245" mass="26993">MQLKKTIIGFTTLATAASVVLASPLMKRDEFCGQWDTEESGNFKIWNNLWGQDSGSGSQCTEVLKVEDNTISWKTSWSWSGGQYSVKSYANAEYLFDPVQLSGLSSIPFTWNWKYTGGGDPFVCNVSFDIWTASSESGDYEYEIMIWLAAIGGAGPLGDEVGKFSYGGIEWSLHEGSNGVQPVYSFIAGSKVENMDSDAFPFLSHLVEKGYLSNDQYLRSVQAGTEPFEGTDAVLETSTYKVQIK</sequence>
<feature type="signal peptide" evidence="3">
    <location>
        <begin position="1"/>
        <end position="22"/>
    </location>
</feature>
<keyword evidence="5" id="KW-1185">Reference proteome</keyword>
<evidence type="ECO:0000256" key="1">
    <source>
        <dbReference type="ARBA" id="ARBA00005519"/>
    </source>
</evidence>
<dbReference type="Proteomes" id="UP000646827">
    <property type="component" value="Unassembled WGS sequence"/>
</dbReference>
<dbReference type="AlphaFoldDB" id="A0A8H7VJ19"/>
<reference evidence="4 5" key="1">
    <citation type="submission" date="2020-12" db="EMBL/GenBank/DDBJ databases">
        <title>Metabolic potential, ecology and presence of endohyphal bacteria is reflected in genomic diversity of Mucoromycotina.</title>
        <authorList>
            <person name="Muszewska A."/>
            <person name="Okrasinska A."/>
            <person name="Steczkiewicz K."/>
            <person name="Drgas O."/>
            <person name="Orlowska M."/>
            <person name="Perlinska-Lenart U."/>
            <person name="Aleksandrzak-Piekarczyk T."/>
            <person name="Szatraj K."/>
            <person name="Zielenkiewicz U."/>
            <person name="Pilsyk S."/>
            <person name="Malc E."/>
            <person name="Mieczkowski P."/>
            <person name="Kruszewska J.S."/>
            <person name="Biernat P."/>
            <person name="Pawlowska J."/>
        </authorList>
    </citation>
    <scope>NUCLEOTIDE SEQUENCE [LARGE SCALE GENOMIC DNA]</scope>
    <source>
        <strain evidence="4 5">CBS 142.35</strain>
    </source>
</reference>
<keyword evidence="3" id="KW-0732">Signal</keyword>
<comment type="similarity">
    <text evidence="1 2">Belongs to the glycosyl hydrolase 12 (cellulase H) family.</text>
</comment>
<gene>
    <name evidence="4" type="ORF">INT45_000970</name>
</gene>
<keyword evidence="2" id="KW-0326">Glycosidase</keyword>
<proteinExistence type="inferred from homology"/>
<dbReference type="Gene3D" id="2.60.120.180">
    <property type="match status" value="1"/>
</dbReference>
<dbReference type="PANTHER" id="PTHR34002:SF9">
    <property type="entry name" value="XYLOGLUCAN-SPECIFIC ENDO-BETA-1,4-GLUCANASE A"/>
    <property type="match status" value="1"/>
</dbReference>
<comment type="caution">
    <text evidence="4">The sequence shown here is derived from an EMBL/GenBank/DDBJ whole genome shotgun (WGS) entry which is preliminary data.</text>
</comment>
<evidence type="ECO:0008006" key="6">
    <source>
        <dbReference type="Google" id="ProtNLM"/>
    </source>
</evidence>
<dbReference type="GO" id="GO:0008810">
    <property type="term" value="F:cellulase activity"/>
    <property type="evidence" value="ECO:0007669"/>
    <property type="project" value="InterPro"/>
</dbReference>
<name>A0A8H7VJ19_9FUNG</name>
<keyword evidence="2" id="KW-0378">Hydrolase</keyword>
<dbReference type="PANTHER" id="PTHR34002">
    <property type="entry name" value="BLR1656 PROTEIN"/>
    <property type="match status" value="1"/>
</dbReference>
<dbReference type="OrthoDB" id="95118at2759"/>
<dbReference type="InterPro" id="IPR013319">
    <property type="entry name" value="GH11/12"/>
</dbReference>
<dbReference type="SUPFAM" id="SSF49899">
    <property type="entry name" value="Concanavalin A-like lectins/glucanases"/>
    <property type="match status" value="1"/>
</dbReference>
<dbReference type="InterPro" id="IPR013320">
    <property type="entry name" value="ConA-like_dom_sf"/>
</dbReference>